<feature type="compositionally biased region" description="Low complexity" evidence="1">
    <location>
        <begin position="41"/>
        <end position="52"/>
    </location>
</feature>
<reference evidence="2" key="1">
    <citation type="submission" date="2022-01" db="EMBL/GenBank/DDBJ databases">
        <title>Genome-Based Taxonomic Classification of the Phylum Actinobacteria.</title>
        <authorList>
            <person name="Gao Y."/>
        </authorList>
    </citation>
    <scope>NUCLEOTIDE SEQUENCE</scope>
    <source>
        <strain evidence="2">KLBMP 8922</strain>
    </source>
</reference>
<gene>
    <name evidence="2" type="ORF">LZ495_29010</name>
</gene>
<dbReference type="InterPro" id="IPR032710">
    <property type="entry name" value="NTF2-like_dom_sf"/>
</dbReference>
<accession>A0AA41Q4L5</accession>
<name>A0AA41Q4L5_9ACTN</name>
<proteinExistence type="predicted"/>
<organism evidence="2 3">
    <name type="scientific">Yinghuangia soli</name>
    <dbReference type="NCBI Taxonomy" id="2908204"/>
    <lineage>
        <taxon>Bacteria</taxon>
        <taxon>Bacillati</taxon>
        <taxon>Actinomycetota</taxon>
        <taxon>Actinomycetes</taxon>
        <taxon>Kitasatosporales</taxon>
        <taxon>Streptomycetaceae</taxon>
        <taxon>Yinghuangia</taxon>
    </lineage>
</organism>
<dbReference type="EMBL" id="JAKFHA010000022">
    <property type="protein sequence ID" value="MCF2531236.1"/>
    <property type="molecule type" value="Genomic_DNA"/>
</dbReference>
<sequence>MDDRSLTARRIPRWFLALVAFCLVVAAGIALGNLSLGGSGSSPPRAAASGTPEPGQAADRPAGTGRLDVTRHDEIVRLLERRAAAVRDRDQAAYLATVDPQATAFRAVQAASFGNAAQIPFASWDYELVTPDAFTLPAVRRAELGGTAVFTAHVDLAYRIAGLDAAPLRSPQFLTFVQRDGAWYIAADGDGAAAGQPSAAQVWDLGPVTVLQTRSGIILGVGANADLSAYQKDVETAVPDVTAVWGPDWAGKTVLVVPADQEQMAELLGAEPQKYARIAAVTTGERGAGPDEAAADRIIVNPEAFRELGTVERRVVMTHEIAHVASRAATRNWTPTWLSEGFADYIGYLNSGQTIRSAAPELRRDVRDGKVPAQLPSDEQFETTQDSLPQAYEMGWLACRMIAEQWGGTKLVDFYRAVGAPPAGGAGPPDQTARLAEAFTSVLGTTPAEFTAKWVAYVKAQVK</sequence>
<dbReference type="AlphaFoldDB" id="A0AA41Q4L5"/>
<comment type="caution">
    <text evidence="2">The sequence shown here is derived from an EMBL/GenBank/DDBJ whole genome shotgun (WGS) entry which is preliminary data.</text>
</comment>
<dbReference type="Proteomes" id="UP001165378">
    <property type="component" value="Unassembled WGS sequence"/>
</dbReference>
<evidence type="ECO:0000256" key="1">
    <source>
        <dbReference type="SAM" id="MobiDB-lite"/>
    </source>
</evidence>
<dbReference type="Gene3D" id="3.10.450.50">
    <property type="match status" value="1"/>
</dbReference>
<dbReference type="SUPFAM" id="SSF54427">
    <property type="entry name" value="NTF2-like"/>
    <property type="match status" value="1"/>
</dbReference>
<evidence type="ECO:0008006" key="4">
    <source>
        <dbReference type="Google" id="ProtNLM"/>
    </source>
</evidence>
<dbReference type="InterPro" id="IPR027268">
    <property type="entry name" value="Peptidase_M4/M1_CTD_sf"/>
</dbReference>
<evidence type="ECO:0000313" key="3">
    <source>
        <dbReference type="Proteomes" id="UP001165378"/>
    </source>
</evidence>
<evidence type="ECO:0000313" key="2">
    <source>
        <dbReference type="EMBL" id="MCF2531236.1"/>
    </source>
</evidence>
<dbReference type="RefSeq" id="WP_235055900.1">
    <property type="nucleotide sequence ID" value="NZ_JAKFHA010000022.1"/>
</dbReference>
<dbReference type="Gene3D" id="1.10.390.10">
    <property type="entry name" value="Neutral Protease Domain 2"/>
    <property type="match status" value="1"/>
</dbReference>
<dbReference type="SUPFAM" id="SSF55486">
    <property type="entry name" value="Metalloproteases ('zincins'), catalytic domain"/>
    <property type="match status" value="1"/>
</dbReference>
<protein>
    <recommendedName>
        <fullName evidence="4">Peptidase MA superfamily protein</fullName>
    </recommendedName>
</protein>
<feature type="region of interest" description="Disordered" evidence="1">
    <location>
        <begin position="40"/>
        <end position="66"/>
    </location>
</feature>
<keyword evidence="3" id="KW-1185">Reference proteome</keyword>